<proteinExistence type="predicted"/>
<feature type="compositionally biased region" description="Low complexity" evidence="1">
    <location>
        <begin position="16"/>
        <end position="32"/>
    </location>
</feature>
<organism evidence="2 3">
    <name type="scientific">Hypericibacter terrae</name>
    <dbReference type="NCBI Taxonomy" id="2602015"/>
    <lineage>
        <taxon>Bacteria</taxon>
        <taxon>Pseudomonadati</taxon>
        <taxon>Pseudomonadota</taxon>
        <taxon>Alphaproteobacteria</taxon>
        <taxon>Rhodospirillales</taxon>
        <taxon>Dongiaceae</taxon>
        <taxon>Hypericibacter</taxon>
    </lineage>
</organism>
<dbReference type="EMBL" id="CP042906">
    <property type="protein sequence ID" value="QEX17266.1"/>
    <property type="molecule type" value="Genomic_DNA"/>
</dbReference>
<feature type="region of interest" description="Disordered" evidence="1">
    <location>
        <begin position="1"/>
        <end position="39"/>
    </location>
</feature>
<dbReference type="Proteomes" id="UP000326202">
    <property type="component" value="Chromosome"/>
</dbReference>
<accession>A0A5J6MQX0</accession>
<dbReference type="AlphaFoldDB" id="A0A5J6MQX0"/>
<evidence type="ECO:0000313" key="3">
    <source>
        <dbReference type="Proteomes" id="UP000326202"/>
    </source>
</evidence>
<keyword evidence="3" id="KW-1185">Reference proteome</keyword>
<protein>
    <submittedName>
        <fullName evidence="2">Uncharacterized protein</fullName>
    </submittedName>
</protein>
<dbReference type="KEGG" id="htq:FRZ44_25620"/>
<reference evidence="2 3" key="1">
    <citation type="submission" date="2019-08" db="EMBL/GenBank/DDBJ databases">
        <title>Hyperibacter terrae gen. nov., sp. nov. and Hyperibacter viscosus sp. nov., two new members in the family Rhodospirillaceae isolated from the rhizosphere of Hypericum perforatum.</title>
        <authorList>
            <person name="Noviana Z."/>
        </authorList>
    </citation>
    <scope>NUCLEOTIDE SEQUENCE [LARGE SCALE GENOMIC DNA]</scope>
    <source>
        <strain evidence="2 3">R5913</strain>
    </source>
</reference>
<sequence length="72" mass="7627">MLSASGISRKIETKAAGRAIRARPPACPARSPGLSAMKGPVIARGEEARSFERTLLGMKEDHAALKRAHSDS</sequence>
<evidence type="ECO:0000256" key="1">
    <source>
        <dbReference type="SAM" id="MobiDB-lite"/>
    </source>
</evidence>
<evidence type="ECO:0000313" key="2">
    <source>
        <dbReference type="EMBL" id="QEX17266.1"/>
    </source>
</evidence>
<name>A0A5J6MQX0_9PROT</name>
<gene>
    <name evidence="2" type="ORF">FRZ44_25620</name>
</gene>